<sequence>DEEGSSDEEDDNEETRDKESFDPILQTPESSEDEGDGE</sequence>
<organism evidence="2">
    <name type="scientific">Tanacetum cinerariifolium</name>
    <name type="common">Dalmatian daisy</name>
    <name type="synonym">Chrysanthemum cinerariifolium</name>
    <dbReference type="NCBI Taxonomy" id="118510"/>
    <lineage>
        <taxon>Eukaryota</taxon>
        <taxon>Viridiplantae</taxon>
        <taxon>Streptophyta</taxon>
        <taxon>Embryophyta</taxon>
        <taxon>Tracheophyta</taxon>
        <taxon>Spermatophyta</taxon>
        <taxon>Magnoliopsida</taxon>
        <taxon>eudicotyledons</taxon>
        <taxon>Gunneridae</taxon>
        <taxon>Pentapetalae</taxon>
        <taxon>asterids</taxon>
        <taxon>campanulids</taxon>
        <taxon>Asterales</taxon>
        <taxon>Asteraceae</taxon>
        <taxon>Asteroideae</taxon>
        <taxon>Anthemideae</taxon>
        <taxon>Anthemidinae</taxon>
        <taxon>Tanacetum</taxon>
    </lineage>
</organism>
<feature type="region of interest" description="Disordered" evidence="1">
    <location>
        <begin position="1"/>
        <end position="38"/>
    </location>
</feature>
<dbReference type="EMBL" id="BKCJ011275638">
    <property type="protein sequence ID" value="GFD13904.1"/>
    <property type="molecule type" value="Genomic_DNA"/>
</dbReference>
<reference evidence="2" key="1">
    <citation type="journal article" date="2019" name="Sci. Rep.">
        <title>Draft genome of Tanacetum cinerariifolium, the natural source of mosquito coil.</title>
        <authorList>
            <person name="Yamashiro T."/>
            <person name="Shiraishi A."/>
            <person name="Satake H."/>
            <person name="Nakayama K."/>
        </authorList>
    </citation>
    <scope>NUCLEOTIDE SEQUENCE</scope>
</reference>
<name>A0A699U1Y5_TANCI</name>
<accession>A0A699U1Y5</accession>
<protein>
    <submittedName>
        <fullName evidence="2">Uncharacterized protein</fullName>
    </submittedName>
</protein>
<evidence type="ECO:0000256" key="1">
    <source>
        <dbReference type="SAM" id="MobiDB-lite"/>
    </source>
</evidence>
<gene>
    <name evidence="2" type="ORF">Tci_885873</name>
</gene>
<dbReference type="AlphaFoldDB" id="A0A699U1Y5"/>
<feature type="compositionally biased region" description="Acidic residues" evidence="1">
    <location>
        <begin position="1"/>
        <end position="14"/>
    </location>
</feature>
<feature type="non-terminal residue" evidence="2">
    <location>
        <position position="1"/>
    </location>
</feature>
<comment type="caution">
    <text evidence="2">The sequence shown here is derived from an EMBL/GenBank/DDBJ whole genome shotgun (WGS) entry which is preliminary data.</text>
</comment>
<proteinExistence type="predicted"/>
<evidence type="ECO:0000313" key="2">
    <source>
        <dbReference type="EMBL" id="GFD13904.1"/>
    </source>
</evidence>